<keyword evidence="4" id="KW-1185">Reference proteome</keyword>
<keyword evidence="3" id="KW-0378">Hydrolase</keyword>
<keyword evidence="1" id="KW-0175">Coiled coil</keyword>
<dbReference type="OrthoDB" id="9806213at2"/>
<evidence type="ECO:0000256" key="1">
    <source>
        <dbReference type="SAM" id="Coils"/>
    </source>
</evidence>
<sequence length="536" mass="59465">MPFSKGGAYSPYYYDVHLVVRWDNERQTYHGFIGTEHRPLEKPACLEHFFRPGLTWPRRTTSGLSLRAMPRGCIFADKGPAAFVADDAPEALLALCALSNSRAFALLVSVQLAAADAAARSYEVGVIQKTPVPNLTPDQQAALAALARCIWSRKRALDTTEETSHAFLLPAALRTRLGDYNPAAATAELVRSQADIDAISFGLYGFAEADHAAALTGNEAGAAEANGSDDDNDEDGAAVPVETTAGLLSWSAGVAFGRFDIRLATGEREAPPEPEPFDPLPAKSPGMLPDGDPPFHANAGILVDDVGHPHDLPDLIDRVLNRVGLEVAVDTRAWLRREFFPMHLRQYSKSRRKAPIYWPLSTASGSYTLWLYYPALTDQTLYTAANDFVGAKLERQVEPALRALRQKTGRSRDEERELEDLQTLHDELRDLRDELLRLAPAWKPNHDDGVQITAAPLWRLFRHRSWQTVLRDTWEKLEAGDYDWAHLAIVYWPERVREKCQTDKSLAIAHDLEHLYEPPPDAPATAKGGRGRKKKG</sequence>
<accession>A0A9W7KPX7</accession>
<organism evidence="3 4">
    <name type="scientific">Roseomonas genomospecies 6</name>
    <dbReference type="NCBI Taxonomy" id="214106"/>
    <lineage>
        <taxon>Bacteria</taxon>
        <taxon>Pseudomonadati</taxon>
        <taxon>Pseudomonadota</taxon>
        <taxon>Alphaproteobacteria</taxon>
        <taxon>Acetobacterales</taxon>
        <taxon>Roseomonadaceae</taxon>
        <taxon>Roseomonas</taxon>
    </lineage>
</organism>
<evidence type="ECO:0000313" key="4">
    <source>
        <dbReference type="Proteomes" id="UP000480854"/>
    </source>
</evidence>
<comment type="caution">
    <text evidence="3">The sequence shown here is derived from an EMBL/GenBank/DDBJ whole genome shotgun (WGS) entry which is preliminary data.</text>
</comment>
<dbReference type="AlphaFoldDB" id="A0A9W7KPX7"/>
<feature type="region of interest" description="Disordered" evidence="2">
    <location>
        <begin position="514"/>
        <end position="536"/>
    </location>
</feature>
<reference evidence="3 4" key="1">
    <citation type="submission" date="2018-07" db="EMBL/GenBank/DDBJ databases">
        <title>Genome sequence of Azospirillum sp. ATCC 49961.</title>
        <authorList>
            <person name="Sant'Anna F.H."/>
            <person name="Baldani J.I."/>
            <person name="Zilli J.E."/>
            <person name="Reis V.M."/>
            <person name="Hartmann A."/>
            <person name="Cruz L."/>
            <person name="de Souza E.M."/>
            <person name="de Oliveira Pedrosa F."/>
            <person name="Passaglia L.M.P."/>
        </authorList>
    </citation>
    <scope>NUCLEOTIDE SEQUENCE [LARGE SCALE GENOMIC DNA]</scope>
    <source>
        <strain evidence="3 4">ATCC 49961</strain>
    </source>
</reference>
<evidence type="ECO:0000313" key="3">
    <source>
        <dbReference type="EMBL" id="KAA0676971.1"/>
    </source>
</evidence>
<evidence type="ECO:0000256" key="2">
    <source>
        <dbReference type="SAM" id="MobiDB-lite"/>
    </source>
</evidence>
<gene>
    <name evidence="3" type="ORF">DS843_25170</name>
</gene>
<name>A0A9W7KPX7_9PROT</name>
<proteinExistence type="predicted"/>
<dbReference type="GO" id="GO:0004519">
    <property type="term" value="F:endonuclease activity"/>
    <property type="evidence" value="ECO:0007669"/>
    <property type="project" value="UniProtKB-KW"/>
</dbReference>
<feature type="coiled-coil region" evidence="1">
    <location>
        <begin position="404"/>
        <end position="438"/>
    </location>
</feature>
<dbReference type="Proteomes" id="UP000480854">
    <property type="component" value="Unassembled WGS sequence"/>
</dbReference>
<protein>
    <submittedName>
        <fullName evidence="3">Type II restriction endonuclease subunit M</fullName>
    </submittedName>
</protein>
<keyword evidence="3" id="KW-0255">Endonuclease</keyword>
<keyword evidence="3" id="KW-0540">Nuclease</keyword>
<dbReference type="EMBL" id="QOKW01000028">
    <property type="protein sequence ID" value="KAA0676971.1"/>
    <property type="molecule type" value="Genomic_DNA"/>
</dbReference>